<dbReference type="EMBL" id="JBHMBL010000003">
    <property type="protein sequence ID" value="MFB9643275.1"/>
    <property type="molecule type" value="Genomic_DNA"/>
</dbReference>
<evidence type="ECO:0000256" key="3">
    <source>
        <dbReference type="ARBA" id="ARBA00023125"/>
    </source>
</evidence>
<dbReference type="PRINTS" id="PR00455">
    <property type="entry name" value="HTHTETR"/>
</dbReference>
<comment type="caution">
    <text evidence="7">The sequence shown here is derived from an EMBL/GenBank/DDBJ whole genome shotgun (WGS) entry which is preliminary data.</text>
</comment>
<dbReference type="Gene3D" id="1.10.357.10">
    <property type="entry name" value="Tetracycline Repressor, domain 2"/>
    <property type="match status" value="1"/>
</dbReference>
<dbReference type="InterPro" id="IPR001647">
    <property type="entry name" value="HTH_TetR"/>
</dbReference>
<feature type="domain" description="HTH tetR-type" evidence="6">
    <location>
        <begin position="5"/>
        <end position="65"/>
    </location>
</feature>
<proteinExistence type="predicted"/>
<dbReference type="RefSeq" id="WP_157425056.1">
    <property type="nucleotide sequence ID" value="NZ_BAAANI010000004.1"/>
</dbReference>
<reference evidence="7 8" key="1">
    <citation type="submission" date="2024-09" db="EMBL/GenBank/DDBJ databases">
        <authorList>
            <person name="Sun Q."/>
            <person name="Mori K."/>
        </authorList>
    </citation>
    <scope>NUCLEOTIDE SEQUENCE [LARGE SCALE GENOMIC DNA]</scope>
    <source>
        <strain evidence="7 8">JCM 14321</strain>
    </source>
</reference>
<evidence type="ECO:0000313" key="7">
    <source>
        <dbReference type="EMBL" id="MFB9643275.1"/>
    </source>
</evidence>
<dbReference type="Gene3D" id="1.10.10.60">
    <property type="entry name" value="Homeodomain-like"/>
    <property type="match status" value="1"/>
</dbReference>
<evidence type="ECO:0000256" key="5">
    <source>
        <dbReference type="PROSITE-ProRule" id="PRU00335"/>
    </source>
</evidence>
<name>A0ABV5SSE9_9MICO</name>
<dbReference type="InterPro" id="IPR050109">
    <property type="entry name" value="HTH-type_TetR-like_transc_reg"/>
</dbReference>
<dbReference type="Proteomes" id="UP001589667">
    <property type="component" value="Unassembled WGS sequence"/>
</dbReference>
<evidence type="ECO:0000256" key="4">
    <source>
        <dbReference type="ARBA" id="ARBA00023163"/>
    </source>
</evidence>
<dbReference type="InterPro" id="IPR009057">
    <property type="entry name" value="Homeodomain-like_sf"/>
</dbReference>
<dbReference type="PANTHER" id="PTHR30055:SF175">
    <property type="entry name" value="HTH-TYPE TRANSCRIPTIONAL REPRESSOR KSTR2"/>
    <property type="match status" value="1"/>
</dbReference>
<keyword evidence="4" id="KW-0804">Transcription</keyword>
<dbReference type="SUPFAM" id="SSF48498">
    <property type="entry name" value="Tetracyclin repressor-like, C-terminal domain"/>
    <property type="match status" value="1"/>
</dbReference>
<dbReference type="PANTHER" id="PTHR30055">
    <property type="entry name" value="HTH-TYPE TRANSCRIPTIONAL REGULATOR RUTR"/>
    <property type="match status" value="1"/>
</dbReference>
<protein>
    <submittedName>
        <fullName evidence="7">TetR/AcrR family transcriptional regulator</fullName>
    </submittedName>
</protein>
<dbReference type="Pfam" id="PF00440">
    <property type="entry name" value="TetR_N"/>
    <property type="match status" value="1"/>
</dbReference>
<dbReference type="SUPFAM" id="SSF46689">
    <property type="entry name" value="Homeodomain-like"/>
    <property type="match status" value="1"/>
</dbReference>
<accession>A0ABV5SSE9</accession>
<dbReference type="InterPro" id="IPR041490">
    <property type="entry name" value="KstR2_TetR_C"/>
</dbReference>
<organism evidence="7 8">
    <name type="scientific">Agromyces lapidis</name>
    <dbReference type="NCBI Taxonomy" id="279574"/>
    <lineage>
        <taxon>Bacteria</taxon>
        <taxon>Bacillati</taxon>
        <taxon>Actinomycetota</taxon>
        <taxon>Actinomycetes</taxon>
        <taxon>Micrococcales</taxon>
        <taxon>Microbacteriaceae</taxon>
        <taxon>Agromyces</taxon>
    </lineage>
</organism>
<evidence type="ECO:0000256" key="1">
    <source>
        <dbReference type="ARBA" id="ARBA00022491"/>
    </source>
</evidence>
<dbReference type="Pfam" id="PF17932">
    <property type="entry name" value="TetR_C_24"/>
    <property type="match status" value="1"/>
</dbReference>
<sequence length="194" mass="21801">MGDGSARREQIIAIATRLIASRGYSSTTVRDIADEAGILSGSLYHHFASKEAVLQEILRTFMDDTLSHFERIVASGGSHREHLDQLIEHAFLTIEQRPDEVRIYQNETGFLMTQPGFEFLVDGAARIEELWIEQITAGQCDGVFRDSVDPRLAFRFIRDAVWSTVFWYRPGGRHTASSVSANYLELLHSGLLAS</sequence>
<keyword evidence="2" id="KW-0805">Transcription regulation</keyword>
<keyword evidence="3 5" id="KW-0238">DNA-binding</keyword>
<feature type="DNA-binding region" description="H-T-H motif" evidence="5">
    <location>
        <begin position="28"/>
        <end position="47"/>
    </location>
</feature>
<evidence type="ECO:0000259" key="6">
    <source>
        <dbReference type="PROSITE" id="PS50977"/>
    </source>
</evidence>
<evidence type="ECO:0000313" key="8">
    <source>
        <dbReference type="Proteomes" id="UP001589667"/>
    </source>
</evidence>
<keyword evidence="1" id="KW-0678">Repressor</keyword>
<keyword evidence="8" id="KW-1185">Reference proteome</keyword>
<dbReference type="PROSITE" id="PS50977">
    <property type="entry name" value="HTH_TETR_2"/>
    <property type="match status" value="1"/>
</dbReference>
<evidence type="ECO:0000256" key="2">
    <source>
        <dbReference type="ARBA" id="ARBA00023015"/>
    </source>
</evidence>
<gene>
    <name evidence="7" type="ORF">ACFFQV_13335</name>
</gene>
<dbReference type="InterPro" id="IPR036271">
    <property type="entry name" value="Tet_transcr_reg_TetR-rel_C_sf"/>
</dbReference>